<keyword evidence="2" id="KW-0472">Membrane</keyword>
<keyword evidence="4" id="KW-1185">Reference proteome</keyword>
<dbReference type="InParanoid" id="W3WYX2"/>
<evidence type="ECO:0000313" key="4">
    <source>
        <dbReference type="Proteomes" id="UP000030651"/>
    </source>
</evidence>
<evidence type="ECO:0000256" key="2">
    <source>
        <dbReference type="SAM" id="Phobius"/>
    </source>
</evidence>
<feature type="transmembrane region" description="Helical" evidence="2">
    <location>
        <begin position="180"/>
        <end position="200"/>
    </location>
</feature>
<feature type="transmembrane region" description="Helical" evidence="2">
    <location>
        <begin position="149"/>
        <end position="168"/>
    </location>
</feature>
<dbReference type="EMBL" id="KI912115">
    <property type="protein sequence ID" value="ETS78302.1"/>
    <property type="molecule type" value="Genomic_DNA"/>
</dbReference>
<feature type="compositionally biased region" description="Low complexity" evidence="1">
    <location>
        <begin position="1"/>
        <end position="42"/>
    </location>
</feature>
<dbReference type="KEGG" id="pfy:PFICI_10364"/>
<organism evidence="3 4">
    <name type="scientific">Pestalotiopsis fici (strain W106-1 / CGMCC3.15140)</name>
    <dbReference type="NCBI Taxonomy" id="1229662"/>
    <lineage>
        <taxon>Eukaryota</taxon>
        <taxon>Fungi</taxon>
        <taxon>Dikarya</taxon>
        <taxon>Ascomycota</taxon>
        <taxon>Pezizomycotina</taxon>
        <taxon>Sordariomycetes</taxon>
        <taxon>Xylariomycetidae</taxon>
        <taxon>Amphisphaeriales</taxon>
        <taxon>Sporocadaceae</taxon>
        <taxon>Pestalotiopsis</taxon>
    </lineage>
</organism>
<name>W3WYX2_PESFW</name>
<dbReference type="OrthoDB" id="4765210at2759"/>
<protein>
    <submittedName>
        <fullName evidence="3">Uncharacterized protein</fullName>
    </submittedName>
</protein>
<gene>
    <name evidence="3" type="ORF">PFICI_10364</name>
</gene>
<keyword evidence="2" id="KW-0812">Transmembrane</keyword>
<evidence type="ECO:0000313" key="3">
    <source>
        <dbReference type="EMBL" id="ETS78302.1"/>
    </source>
</evidence>
<keyword evidence="2" id="KW-1133">Transmembrane helix</keyword>
<dbReference type="HOGENOM" id="CLU_960113_0_0_1"/>
<dbReference type="Proteomes" id="UP000030651">
    <property type="component" value="Unassembled WGS sequence"/>
</dbReference>
<dbReference type="RefSeq" id="XP_007837136.1">
    <property type="nucleotide sequence ID" value="XM_007838945.1"/>
</dbReference>
<accession>W3WYX2</accession>
<dbReference type="AlphaFoldDB" id="W3WYX2"/>
<sequence>MASRGATGTTSTAAGGTTVAPSTSTTSTTTSTTSTTDATKTKATTKKTKKTEREKPVPLPPAVLWAQKNLWKPTENFVRTEASHQEYLVKSVYNRQPRYVGHFLFRLIHSASWIPRYIFELVCLLLSVTTTFIVQLIDLVFTVGFRGLFAFPWASTLFFGLVVGLPTIPYEFWLQDDVQNAVLSGVLVAAWFLWMSHLYMNRPERWLGYTRLEFFPWLSGEELLNGPYVMLAIAVAVFVHFRKDLLTLDTRTIHVEKQPIHFQEPPPVEEEELEEWPIVWDYFATTLTLW</sequence>
<feature type="transmembrane region" description="Helical" evidence="2">
    <location>
        <begin position="117"/>
        <end position="137"/>
    </location>
</feature>
<evidence type="ECO:0000256" key="1">
    <source>
        <dbReference type="SAM" id="MobiDB-lite"/>
    </source>
</evidence>
<dbReference type="GeneID" id="19275377"/>
<feature type="transmembrane region" description="Helical" evidence="2">
    <location>
        <begin position="223"/>
        <end position="241"/>
    </location>
</feature>
<reference evidence="4" key="1">
    <citation type="journal article" date="2015" name="BMC Genomics">
        <title>Genomic and transcriptomic analysis of the endophytic fungus Pestalotiopsis fici reveals its lifestyle and high potential for synthesis of natural products.</title>
        <authorList>
            <person name="Wang X."/>
            <person name="Zhang X."/>
            <person name="Liu L."/>
            <person name="Xiang M."/>
            <person name="Wang W."/>
            <person name="Sun X."/>
            <person name="Che Y."/>
            <person name="Guo L."/>
            <person name="Liu G."/>
            <person name="Guo L."/>
            <person name="Wang C."/>
            <person name="Yin W.B."/>
            <person name="Stadler M."/>
            <person name="Zhang X."/>
            <person name="Liu X."/>
        </authorList>
    </citation>
    <scope>NUCLEOTIDE SEQUENCE [LARGE SCALE GENOMIC DNA]</scope>
    <source>
        <strain evidence="4">W106-1 / CGMCC3.15140</strain>
    </source>
</reference>
<proteinExistence type="predicted"/>
<feature type="region of interest" description="Disordered" evidence="1">
    <location>
        <begin position="1"/>
        <end position="56"/>
    </location>
</feature>